<dbReference type="EMBL" id="VOHS01000026">
    <property type="protein sequence ID" value="TWV98005.1"/>
    <property type="molecule type" value="Genomic_DNA"/>
</dbReference>
<comment type="caution">
    <text evidence="8">The sequence shown here is derived from an EMBL/GenBank/DDBJ whole genome shotgun (WGS) entry which is preliminary data.</text>
</comment>
<comment type="similarity">
    <text evidence="2">Belongs to the Gfo/Idh/MocA family. Glycosyl hydrolase 109 subfamily.</text>
</comment>
<evidence type="ECO:0000313" key="8">
    <source>
        <dbReference type="EMBL" id="TWV98005.1"/>
    </source>
</evidence>
<evidence type="ECO:0000256" key="4">
    <source>
        <dbReference type="ARBA" id="ARBA00023027"/>
    </source>
</evidence>
<evidence type="ECO:0000256" key="5">
    <source>
        <dbReference type="ARBA" id="ARBA00023295"/>
    </source>
</evidence>
<accession>A0A5C6LN54</accession>
<keyword evidence="3" id="KW-0378">Hydrolase</keyword>
<dbReference type="GO" id="GO:0000166">
    <property type="term" value="F:nucleotide binding"/>
    <property type="evidence" value="ECO:0007669"/>
    <property type="project" value="InterPro"/>
</dbReference>
<evidence type="ECO:0000256" key="2">
    <source>
        <dbReference type="ARBA" id="ARBA00009329"/>
    </source>
</evidence>
<dbReference type="Pfam" id="PF21252">
    <property type="entry name" value="Glyco_hydro_109_C"/>
    <property type="match status" value="1"/>
</dbReference>
<evidence type="ECO:0000313" key="9">
    <source>
        <dbReference type="Proteomes" id="UP000318815"/>
    </source>
</evidence>
<protein>
    <submittedName>
        <fullName evidence="8">Gfo/Idh/MocA family oxidoreductase</fullName>
    </submittedName>
</protein>
<comment type="cofactor">
    <cofactor evidence="1">
        <name>NAD(+)</name>
        <dbReference type="ChEBI" id="CHEBI:57540"/>
    </cofactor>
</comment>
<dbReference type="Pfam" id="PF01408">
    <property type="entry name" value="GFO_IDH_MocA"/>
    <property type="match status" value="1"/>
</dbReference>
<evidence type="ECO:0000256" key="1">
    <source>
        <dbReference type="ARBA" id="ARBA00001911"/>
    </source>
</evidence>
<dbReference type="Proteomes" id="UP000318815">
    <property type="component" value="Unassembled WGS sequence"/>
</dbReference>
<evidence type="ECO:0000259" key="7">
    <source>
        <dbReference type="Pfam" id="PF21252"/>
    </source>
</evidence>
<keyword evidence="4" id="KW-0520">NAD</keyword>
<keyword evidence="5" id="KW-0326">Glycosidase</keyword>
<feature type="domain" description="Glycosyl hydrolase 109 C-terminal" evidence="7">
    <location>
        <begin position="185"/>
        <end position="302"/>
    </location>
</feature>
<gene>
    <name evidence="8" type="ORF">FEF09_20770</name>
</gene>
<dbReference type="InterPro" id="IPR036291">
    <property type="entry name" value="NAD(P)-bd_dom_sf"/>
</dbReference>
<proteinExistence type="inferred from homology"/>
<name>A0A5C6LN54_9BACT</name>
<dbReference type="PANTHER" id="PTHR43818:SF1">
    <property type="entry name" value="GLYCOSYL HYDROLASE FAMILY 109 PROTEIN"/>
    <property type="match status" value="1"/>
</dbReference>
<dbReference type="PANTHER" id="PTHR43818">
    <property type="entry name" value="BCDNA.GH03377"/>
    <property type="match status" value="1"/>
</dbReference>
<keyword evidence="9" id="KW-1185">Reference proteome</keyword>
<dbReference type="Gene3D" id="3.40.50.720">
    <property type="entry name" value="NAD(P)-binding Rossmann-like Domain"/>
    <property type="match status" value="1"/>
</dbReference>
<dbReference type="AlphaFoldDB" id="A0A5C6LN54"/>
<evidence type="ECO:0000259" key="6">
    <source>
        <dbReference type="Pfam" id="PF01408"/>
    </source>
</evidence>
<dbReference type="GO" id="GO:0016798">
    <property type="term" value="F:hydrolase activity, acting on glycosyl bonds"/>
    <property type="evidence" value="ECO:0007669"/>
    <property type="project" value="UniProtKB-KW"/>
</dbReference>
<dbReference type="SUPFAM" id="SSF51735">
    <property type="entry name" value="NAD(P)-binding Rossmann-fold domains"/>
    <property type="match status" value="1"/>
</dbReference>
<dbReference type="OrthoDB" id="9771072at2"/>
<dbReference type="RefSeq" id="WP_146306881.1">
    <property type="nucleotide sequence ID" value="NZ_VOHS01000026.1"/>
</dbReference>
<sequence length="385" mass="42911">MPCTYVSTFLSEGWDRFPLTHRFYWSWSWGQQYLSQALQHRDIDVRAICDTDPAAIKAGLQLFSGMGYSRPEVYQESYNDLLSRKDIDAVVIAAPWQLHYEIAKAAMLAGKHVACGAIMGTTLEEHRDIVRLSEKTGLQYFTLEEDSYRSDLLAVTNMAKEGLFGTLESIQAGARHDVLAATNEKEQSSYPVYPAIAAARILEVTKDNRFVSLQVVKQKQDYVVNNPDRKKGHSRLFFRTGEISTICLTTEKGQTLSLQMDAAKEQPIATGFRIKGTDGAWLDLSNSIYLKDQHSATNAWDAGKPYLVQHTQQADLQRFRKVTANNGYAMALQEFVNIVSSPTVQERPVYAAAANSMIGPLAALSAQKNGAVVNFPDLTNPPIFN</sequence>
<feature type="domain" description="Gfo/Idh/MocA-like oxidoreductase N-terminal" evidence="6">
    <location>
        <begin position="30"/>
        <end position="141"/>
    </location>
</feature>
<evidence type="ECO:0000256" key="3">
    <source>
        <dbReference type="ARBA" id="ARBA00022801"/>
    </source>
</evidence>
<dbReference type="InterPro" id="IPR049303">
    <property type="entry name" value="Glyco_hydro_109_C"/>
</dbReference>
<reference evidence="8 9" key="1">
    <citation type="submission" date="2019-08" db="EMBL/GenBank/DDBJ databases">
        <title>Whole genome sequencing of chitin degrading bacteria Chitinophaga pinensis YS16.</title>
        <authorList>
            <person name="Singh R.P."/>
            <person name="Manchanda G."/>
            <person name="Maurya I.K."/>
            <person name="Joshi N.K."/>
            <person name="Srivastava A.K."/>
        </authorList>
    </citation>
    <scope>NUCLEOTIDE SEQUENCE [LARGE SCALE GENOMIC DNA]</scope>
    <source>
        <strain evidence="8 9">YS-16</strain>
    </source>
</reference>
<dbReference type="InterPro" id="IPR050463">
    <property type="entry name" value="Gfo/Idh/MocA_oxidrdct_glycsds"/>
</dbReference>
<organism evidence="8 9">
    <name type="scientific">Chitinophaga pinensis</name>
    <dbReference type="NCBI Taxonomy" id="79329"/>
    <lineage>
        <taxon>Bacteria</taxon>
        <taxon>Pseudomonadati</taxon>
        <taxon>Bacteroidota</taxon>
        <taxon>Chitinophagia</taxon>
        <taxon>Chitinophagales</taxon>
        <taxon>Chitinophagaceae</taxon>
        <taxon>Chitinophaga</taxon>
    </lineage>
</organism>
<dbReference type="Gene3D" id="3.30.360.10">
    <property type="entry name" value="Dihydrodipicolinate Reductase, domain 2"/>
    <property type="match status" value="1"/>
</dbReference>
<dbReference type="InterPro" id="IPR000683">
    <property type="entry name" value="Gfo/Idh/MocA-like_OxRdtase_N"/>
</dbReference>